<gene>
    <name evidence="1" type="primary">cim</name>
    <name evidence="1" type="ORF">KOSB73_10043</name>
</gene>
<dbReference type="RefSeq" id="WP_049123491.1">
    <property type="nucleotide sequence ID" value="NZ_CBCSJA010000024.1"/>
</dbReference>
<proteinExistence type="predicted"/>
<evidence type="ECO:0000313" key="1">
    <source>
        <dbReference type="EMBL" id="SNU32421.1"/>
    </source>
</evidence>
<name>A0A285AUR0_9ENTR</name>
<reference evidence="2" key="1">
    <citation type="submission" date="2017-08" db="EMBL/GenBank/DDBJ databases">
        <authorList>
            <person name="Brisse S."/>
        </authorList>
    </citation>
    <scope>NUCLEOTIDE SEQUENCE [LARGE SCALE GENOMIC DNA]</scope>
    <source>
        <strain evidence="2">06D021</strain>
    </source>
</reference>
<organism evidence="1 2">
    <name type="scientific">Klebsiella grimontii</name>
    <dbReference type="NCBI Taxonomy" id="2058152"/>
    <lineage>
        <taxon>Bacteria</taxon>
        <taxon>Pseudomonadati</taxon>
        <taxon>Pseudomonadota</taxon>
        <taxon>Gammaproteobacteria</taxon>
        <taxon>Enterobacterales</taxon>
        <taxon>Enterobacteriaceae</taxon>
        <taxon>Klebsiella/Raoultella group</taxon>
        <taxon>Klebsiella</taxon>
    </lineage>
</organism>
<dbReference type="EMBL" id="FZTC01000001">
    <property type="protein sequence ID" value="SNU32421.1"/>
    <property type="molecule type" value="Genomic_DNA"/>
</dbReference>
<dbReference type="Proteomes" id="UP000220639">
    <property type="component" value="Unassembled WGS sequence"/>
</dbReference>
<dbReference type="AlphaFoldDB" id="A0A285AUR0"/>
<sequence>MITERIAEHVGMATAAQAWLQARGSRVMEMRVWMRRPCLEITCPPTELVNRANHLIERCPTGTRSVWMATLEGCHVIWR</sequence>
<accession>A0A285AUR0</accession>
<protein>
    <submittedName>
        <fullName evidence="1">Protein cim</fullName>
    </submittedName>
</protein>
<evidence type="ECO:0000313" key="2">
    <source>
        <dbReference type="Proteomes" id="UP000220639"/>
    </source>
</evidence>